<comment type="subcellular location">
    <subcellularLocation>
        <location evidence="8">Cytoplasm</location>
    </subcellularLocation>
</comment>
<dbReference type="PANTHER" id="PTHR19136">
    <property type="entry name" value="MOLYBDENUM COFACTOR GUANYLYLTRANSFERASE"/>
    <property type="match status" value="1"/>
</dbReference>
<dbReference type="GO" id="GO:0061603">
    <property type="term" value="F:molybdenum cofactor guanylyltransferase activity"/>
    <property type="evidence" value="ECO:0007669"/>
    <property type="project" value="UniProtKB-EC"/>
</dbReference>
<feature type="binding site" evidence="8">
    <location>
        <begin position="9"/>
        <end position="11"/>
    </location>
    <ligand>
        <name>GTP</name>
        <dbReference type="ChEBI" id="CHEBI:37565"/>
    </ligand>
</feature>
<dbReference type="GO" id="GO:0005737">
    <property type="term" value="C:cytoplasm"/>
    <property type="evidence" value="ECO:0007669"/>
    <property type="project" value="UniProtKB-SubCell"/>
</dbReference>
<comment type="caution">
    <text evidence="8">Lacks conserved residue(s) required for the propagation of feature annotation.</text>
</comment>
<evidence type="ECO:0000256" key="5">
    <source>
        <dbReference type="ARBA" id="ARBA00022842"/>
    </source>
</evidence>
<keyword evidence="6 8" id="KW-0342">GTP-binding</keyword>
<sequence>MAKPAGLILMGGKSTRMGTDKAFVKWQGDTFLERAIELTLSACSEFYLSVNAEQFKELSGNYPCIQDNYAETGPMGGILTALEATNKNLIVVAIDMPLMKVELLQQLLNVEEGNVRAYRGSESGFWHPLPSYWPSSSKNHLKRYVEQGEFGLQNFLSKNNATALPISDYQPFRNINSIKEL</sequence>
<comment type="similarity">
    <text evidence="8">Belongs to the MobA family.</text>
</comment>
<dbReference type="Proteomes" id="UP000199437">
    <property type="component" value="Unassembled WGS sequence"/>
</dbReference>
<evidence type="ECO:0000313" key="10">
    <source>
        <dbReference type="EMBL" id="SEW37104.1"/>
    </source>
</evidence>
<feature type="binding site" evidence="8">
    <location>
        <position position="67"/>
    </location>
    <ligand>
        <name>GTP</name>
        <dbReference type="ChEBI" id="CHEBI:37565"/>
    </ligand>
</feature>
<accession>A0A1I0R8P8</accession>
<dbReference type="InterPro" id="IPR029044">
    <property type="entry name" value="Nucleotide-diphossugar_trans"/>
</dbReference>
<evidence type="ECO:0000256" key="7">
    <source>
        <dbReference type="ARBA" id="ARBA00023150"/>
    </source>
</evidence>
<dbReference type="Pfam" id="PF12804">
    <property type="entry name" value="NTP_transf_3"/>
    <property type="match status" value="1"/>
</dbReference>
<keyword evidence="1 8" id="KW-0963">Cytoplasm</keyword>
<feature type="binding site" evidence="8">
    <location>
        <position position="21"/>
    </location>
    <ligand>
        <name>GTP</name>
        <dbReference type="ChEBI" id="CHEBI:37565"/>
    </ligand>
</feature>
<evidence type="ECO:0000256" key="6">
    <source>
        <dbReference type="ARBA" id="ARBA00023134"/>
    </source>
</evidence>
<keyword evidence="5 8" id="KW-0460">Magnesium</keyword>
<evidence type="ECO:0000256" key="1">
    <source>
        <dbReference type="ARBA" id="ARBA00022490"/>
    </source>
</evidence>
<name>A0A1I0R8P8_9BACT</name>
<dbReference type="PANTHER" id="PTHR19136:SF81">
    <property type="entry name" value="MOLYBDENUM COFACTOR GUANYLYLTRANSFERASE"/>
    <property type="match status" value="1"/>
</dbReference>
<dbReference type="HAMAP" id="MF_00316">
    <property type="entry name" value="MobA"/>
    <property type="match status" value="1"/>
</dbReference>
<reference evidence="11" key="1">
    <citation type="submission" date="2016-10" db="EMBL/GenBank/DDBJ databases">
        <authorList>
            <person name="Varghese N."/>
            <person name="Submissions S."/>
        </authorList>
    </citation>
    <scope>NUCLEOTIDE SEQUENCE [LARGE SCALE GENOMIC DNA]</scope>
    <source>
        <strain evidence="11">CGMCC 1.12402</strain>
    </source>
</reference>
<evidence type="ECO:0000313" key="11">
    <source>
        <dbReference type="Proteomes" id="UP000199437"/>
    </source>
</evidence>
<dbReference type="GO" id="GO:0006777">
    <property type="term" value="P:Mo-molybdopterin cofactor biosynthetic process"/>
    <property type="evidence" value="ECO:0007669"/>
    <property type="project" value="UniProtKB-KW"/>
</dbReference>
<dbReference type="RefSeq" id="WP_090259838.1">
    <property type="nucleotide sequence ID" value="NZ_FOIR01000003.1"/>
</dbReference>
<dbReference type="GeneID" id="99987940"/>
<evidence type="ECO:0000256" key="4">
    <source>
        <dbReference type="ARBA" id="ARBA00022741"/>
    </source>
</evidence>
<comment type="catalytic activity">
    <reaction evidence="8">
        <text>Mo-molybdopterin + GTP + H(+) = Mo-molybdopterin guanine dinucleotide + diphosphate</text>
        <dbReference type="Rhea" id="RHEA:34243"/>
        <dbReference type="ChEBI" id="CHEBI:15378"/>
        <dbReference type="ChEBI" id="CHEBI:33019"/>
        <dbReference type="ChEBI" id="CHEBI:37565"/>
        <dbReference type="ChEBI" id="CHEBI:71302"/>
        <dbReference type="ChEBI" id="CHEBI:71310"/>
        <dbReference type="EC" id="2.7.7.77"/>
    </reaction>
</comment>
<keyword evidence="4 8" id="KW-0547">Nucleotide-binding</keyword>
<comment type="domain">
    <text evidence="8">The N-terminal domain determines nucleotide recognition and specific binding, while the C-terminal domain determines the specific binding to the target protein.</text>
</comment>
<comment type="cofactor">
    <cofactor evidence="8">
        <name>Mg(2+)</name>
        <dbReference type="ChEBI" id="CHEBI:18420"/>
    </cofactor>
</comment>
<evidence type="ECO:0000256" key="8">
    <source>
        <dbReference type="HAMAP-Rule" id="MF_00316"/>
    </source>
</evidence>
<dbReference type="Gene3D" id="3.90.550.10">
    <property type="entry name" value="Spore Coat Polysaccharide Biosynthesis Protein SpsA, Chain A"/>
    <property type="match status" value="1"/>
</dbReference>
<keyword evidence="3 8" id="KW-0479">Metal-binding</keyword>
<keyword evidence="10" id="KW-0548">Nucleotidyltransferase</keyword>
<dbReference type="OrthoDB" id="9788394at2"/>
<dbReference type="EMBL" id="FOIR01000003">
    <property type="protein sequence ID" value="SEW37104.1"/>
    <property type="molecule type" value="Genomic_DNA"/>
</dbReference>
<gene>
    <name evidence="8" type="primary">mobA</name>
    <name evidence="10" type="ORF">SAMN05216290_3262</name>
</gene>
<protein>
    <recommendedName>
        <fullName evidence="8">Probable molybdenum cofactor guanylyltransferase</fullName>
        <shortName evidence="8">MoCo guanylyltransferase</shortName>
        <ecNumber evidence="8">2.7.7.77</ecNumber>
    </recommendedName>
    <alternativeName>
        <fullName evidence="8">GTP:molybdopterin guanylyltransferase</fullName>
    </alternativeName>
    <alternativeName>
        <fullName evidence="8">Mo-MPT guanylyltransferase</fullName>
    </alternativeName>
    <alternativeName>
        <fullName evidence="8">Molybdopterin guanylyltransferase</fullName>
    </alternativeName>
    <alternativeName>
        <fullName evidence="8">Molybdopterin-guanine dinucleotide synthase</fullName>
        <shortName evidence="8">MGD synthase</shortName>
    </alternativeName>
</protein>
<feature type="binding site" evidence="8">
    <location>
        <position position="95"/>
    </location>
    <ligand>
        <name>Mg(2+)</name>
        <dbReference type="ChEBI" id="CHEBI:18420"/>
    </ligand>
</feature>
<dbReference type="AlphaFoldDB" id="A0A1I0R8P8"/>
<dbReference type="STRING" id="1267423.SAMN05216290_3262"/>
<keyword evidence="11" id="KW-1185">Reference proteome</keyword>
<dbReference type="EC" id="2.7.7.77" evidence="8"/>
<feature type="binding site" evidence="8">
    <location>
        <position position="95"/>
    </location>
    <ligand>
        <name>GTP</name>
        <dbReference type="ChEBI" id="CHEBI:37565"/>
    </ligand>
</feature>
<dbReference type="InterPro" id="IPR013482">
    <property type="entry name" value="Molybde_CF_guanTrfase"/>
</dbReference>
<comment type="function">
    <text evidence="8">Transfers a GMP moiety from GTP to Mo-molybdopterin (Mo-MPT) cofactor (Moco or molybdenum cofactor) to form Mo-molybdopterin guanine dinucleotide (Mo-MGD) cofactor.</text>
</comment>
<keyword evidence="7 8" id="KW-0501">Molybdenum cofactor biosynthesis</keyword>
<evidence type="ECO:0000256" key="2">
    <source>
        <dbReference type="ARBA" id="ARBA00022679"/>
    </source>
</evidence>
<dbReference type="GO" id="GO:0046872">
    <property type="term" value="F:metal ion binding"/>
    <property type="evidence" value="ECO:0007669"/>
    <property type="project" value="UniProtKB-KW"/>
</dbReference>
<dbReference type="GO" id="GO:0005525">
    <property type="term" value="F:GTP binding"/>
    <property type="evidence" value="ECO:0007669"/>
    <property type="project" value="UniProtKB-UniRule"/>
</dbReference>
<proteinExistence type="inferred from homology"/>
<dbReference type="SUPFAM" id="SSF53448">
    <property type="entry name" value="Nucleotide-diphospho-sugar transferases"/>
    <property type="match status" value="1"/>
</dbReference>
<keyword evidence="2 8" id="KW-0808">Transferase</keyword>
<evidence type="ECO:0000259" key="9">
    <source>
        <dbReference type="Pfam" id="PF12804"/>
    </source>
</evidence>
<organism evidence="10 11">
    <name type="scientific">Roseivirga pacifica</name>
    <dbReference type="NCBI Taxonomy" id="1267423"/>
    <lineage>
        <taxon>Bacteria</taxon>
        <taxon>Pseudomonadati</taxon>
        <taxon>Bacteroidota</taxon>
        <taxon>Cytophagia</taxon>
        <taxon>Cytophagales</taxon>
        <taxon>Roseivirgaceae</taxon>
        <taxon>Roseivirga</taxon>
    </lineage>
</organism>
<evidence type="ECO:0000256" key="3">
    <source>
        <dbReference type="ARBA" id="ARBA00022723"/>
    </source>
</evidence>
<dbReference type="CDD" id="cd02503">
    <property type="entry name" value="MobA"/>
    <property type="match status" value="1"/>
</dbReference>
<dbReference type="InterPro" id="IPR025877">
    <property type="entry name" value="MobA-like_NTP_Trfase"/>
</dbReference>
<feature type="domain" description="MobA-like NTP transferase" evidence="9">
    <location>
        <begin position="6"/>
        <end position="159"/>
    </location>
</feature>